<proteinExistence type="predicted"/>
<name>A0A420J562_9PEZI</name>
<dbReference type="SUPFAM" id="SSF53474">
    <property type="entry name" value="alpha/beta-Hydrolases"/>
    <property type="match status" value="1"/>
</dbReference>
<organism evidence="1 2">
    <name type="scientific">Golovinomyces cichoracearum</name>
    <dbReference type="NCBI Taxonomy" id="62708"/>
    <lineage>
        <taxon>Eukaryota</taxon>
        <taxon>Fungi</taxon>
        <taxon>Dikarya</taxon>
        <taxon>Ascomycota</taxon>
        <taxon>Pezizomycotina</taxon>
        <taxon>Leotiomycetes</taxon>
        <taxon>Erysiphales</taxon>
        <taxon>Erysiphaceae</taxon>
        <taxon>Golovinomyces</taxon>
    </lineage>
</organism>
<evidence type="ECO:0000313" key="1">
    <source>
        <dbReference type="EMBL" id="RKF81926.1"/>
    </source>
</evidence>
<sequence>MHSLFLLAPRSRLRLFIFHKCRIRFSSSLSALSSLHNDCQSFDVSCRGSGSIRVDWQSLNTPVLTRNSVFRQHLLKDPATPLVIYLPPTGVHSSNHHPPIPSYLHSASTALARINYRWNVPQPADISCPSPRPRFNFVPDYHPFPFPVHDTQQAWKFLKTTYIQSLISNGSTEVPKLVHRRPIILFGEFLGASIATSLALTENYEGFVEDNGYDIRLIAKQGVFDWVDIGTTLLTGASDETVRLLRENKDLGLSWNKLTLLGLREHLFSGPSKCLDAFISPTLFFRQVGLSAPMNWDDLTQQSSYFCPCFAREFDDVSKKPKKISKKRDVEDSDIINTDMLSEVQKLRMTHTSLTYRPYLEFPPMKSGLRIPESLFLFRNWSPKEEERNKILDNEIPPLKLSQVTPLSQVEAMSDLMRRSVSTLSYTLRDPGKVIQVKEVKDDIYEEQKIVQDWLKTTT</sequence>
<dbReference type="Gene3D" id="3.40.50.1820">
    <property type="entry name" value="alpha/beta hydrolase"/>
    <property type="match status" value="1"/>
</dbReference>
<evidence type="ECO:0000313" key="2">
    <source>
        <dbReference type="Proteomes" id="UP000285326"/>
    </source>
</evidence>
<comment type="caution">
    <text evidence="1">The sequence shown here is derived from an EMBL/GenBank/DDBJ whole genome shotgun (WGS) entry which is preliminary data.</text>
</comment>
<dbReference type="EMBL" id="MCBS01017703">
    <property type="protein sequence ID" value="RKF81926.1"/>
    <property type="molecule type" value="Genomic_DNA"/>
</dbReference>
<accession>A0A420J562</accession>
<dbReference type="InterPro" id="IPR029058">
    <property type="entry name" value="AB_hydrolase_fold"/>
</dbReference>
<protein>
    <submittedName>
        <fullName evidence="1">Uncharacterized protein</fullName>
    </submittedName>
</protein>
<reference evidence="1 2" key="1">
    <citation type="journal article" date="2018" name="BMC Genomics">
        <title>Comparative genome analyses reveal sequence features reflecting distinct modes of host-adaptation between dicot and monocot powdery mildew.</title>
        <authorList>
            <person name="Wu Y."/>
            <person name="Ma X."/>
            <person name="Pan Z."/>
            <person name="Kale S.D."/>
            <person name="Song Y."/>
            <person name="King H."/>
            <person name="Zhang Q."/>
            <person name="Presley C."/>
            <person name="Deng X."/>
            <person name="Wei C.I."/>
            <person name="Xiao S."/>
        </authorList>
    </citation>
    <scope>NUCLEOTIDE SEQUENCE [LARGE SCALE GENOMIC DNA]</scope>
    <source>
        <strain evidence="1">UMSG1</strain>
    </source>
</reference>
<dbReference type="Proteomes" id="UP000285326">
    <property type="component" value="Unassembled WGS sequence"/>
</dbReference>
<gene>
    <name evidence="1" type="ORF">GcM1_177018</name>
</gene>
<dbReference type="AlphaFoldDB" id="A0A420J562"/>